<dbReference type="STRING" id="456.Ljor_2224"/>
<keyword evidence="9" id="KW-1185">Reference proteome</keyword>
<dbReference type="GO" id="GO:0022857">
    <property type="term" value="F:transmembrane transporter activity"/>
    <property type="evidence" value="ECO:0007669"/>
    <property type="project" value="InterPro"/>
</dbReference>
<evidence type="ECO:0000256" key="6">
    <source>
        <dbReference type="ARBA" id="ARBA00023136"/>
    </source>
</evidence>
<organism evidence="8 9">
    <name type="scientific">Legionella jordanis</name>
    <dbReference type="NCBI Taxonomy" id="456"/>
    <lineage>
        <taxon>Bacteria</taxon>
        <taxon>Pseudomonadati</taxon>
        <taxon>Pseudomonadota</taxon>
        <taxon>Gammaproteobacteria</taxon>
        <taxon>Legionellales</taxon>
        <taxon>Legionellaceae</taxon>
        <taxon>Legionella</taxon>
    </lineage>
</organism>
<proteinExistence type="predicted"/>
<dbReference type="GO" id="GO:0005886">
    <property type="term" value="C:plasma membrane"/>
    <property type="evidence" value="ECO:0007669"/>
    <property type="project" value="UniProtKB-SubCell"/>
</dbReference>
<keyword evidence="6 7" id="KW-0472">Membrane</keyword>
<keyword evidence="3" id="KW-1003">Cell membrane</keyword>
<name>A0A0W0VCS6_9GAMM</name>
<evidence type="ECO:0000256" key="2">
    <source>
        <dbReference type="ARBA" id="ARBA00022448"/>
    </source>
</evidence>
<keyword evidence="4 7" id="KW-0812">Transmembrane</keyword>
<dbReference type="EMBL" id="LNYJ01000011">
    <property type="protein sequence ID" value="KTD17918.1"/>
    <property type="molecule type" value="Genomic_DNA"/>
</dbReference>
<dbReference type="Pfam" id="PF07690">
    <property type="entry name" value="MFS_1"/>
    <property type="match status" value="1"/>
</dbReference>
<dbReference type="Proteomes" id="UP000055035">
    <property type="component" value="Unassembled WGS sequence"/>
</dbReference>
<evidence type="ECO:0000256" key="7">
    <source>
        <dbReference type="SAM" id="Phobius"/>
    </source>
</evidence>
<sequence length="406" mass="44224">MRKGILSWYRKYLAIPRCSLLLLPIIVVSSLITASCMCIALYLTKVKHFSILDIGETVSIYYTGCFIGSFIGGALTTKYSSINLSCISSLLLGIIFISLLTVDDLLNIKICMLFVGILVYVLTISNLKNFLKPANDKNTKLKLISVELIVFNISYSVSTSVLLVLSIHQIKLVLIAMGLSLIAIGGLTFKILASNSLFIVNKHHEKKPMFILANYKILLMTLANVALIGLIFSSIKVIYTPTIQQRFGGSGVAVIIASINPWLIFLIQPIVIEKVKNINNTLMMGLGGLGVGVGYCFFGFSAVFLTSAMGLIIMTIGEILFSPLSKSLIISQFNSNSDGLALGIWRSVFMGSGFVGPVMSGYLAEQYGNMVVWKLCGILGLICFLLSISIHRGERLAQALSPKNAF</sequence>
<reference evidence="8 9" key="1">
    <citation type="submission" date="2015-11" db="EMBL/GenBank/DDBJ databases">
        <title>Genomic analysis of 38 Legionella species identifies large and diverse effector repertoires.</title>
        <authorList>
            <person name="Burstein D."/>
            <person name="Amaro F."/>
            <person name="Zusman T."/>
            <person name="Lifshitz Z."/>
            <person name="Cohen O."/>
            <person name="Gilbert J.A."/>
            <person name="Pupko T."/>
            <person name="Shuman H.A."/>
            <person name="Segal G."/>
        </authorList>
    </citation>
    <scope>NUCLEOTIDE SEQUENCE [LARGE SCALE GENOMIC DNA]</scope>
    <source>
        <strain evidence="8 9">BL-540</strain>
    </source>
</reference>
<feature type="transmembrane region" description="Helical" evidence="7">
    <location>
        <begin position="343"/>
        <end position="364"/>
    </location>
</feature>
<protein>
    <submittedName>
        <fullName evidence="8">Multidrug resistance protein, MFS family</fullName>
    </submittedName>
</protein>
<feature type="transmembrane region" description="Helical" evidence="7">
    <location>
        <begin position="82"/>
        <end position="100"/>
    </location>
</feature>
<dbReference type="InterPro" id="IPR050171">
    <property type="entry name" value="MFS_Transporters"/>
</dbReference>
<feature type="transmembrane region" description="Helical" evidence="7">
    <location>
        <begin position="370"/>
        <end position="390"/>
    </location>
</feature>
<feature type="transmembrane region" description="Helical" evidence="7">
    <location>
        <begin position="284"/>
        <end position="305"/>
    </location>
</feature>
<feature type="transmembrane region" description="Helical" evidence="7">
    <location>
        <begin position="20"/>
        <end position="43"/>
    </location>
</feature>
<dbReference type="PATRIC" id="fig|456.5.peg.2394"/>
<dbReference type="RefSeq" id="WP_058471630.1">
    <property type="nucleotide sequence ID" value="NZ_CAAAIC010000001.1"/>
</dbReference>
<evidence type="ECO:0000256" key="5">
    <source>
        <dbReference type="ARBA" id="ARBA00022989"/>
    </source>
</evidence>
<comment type="caution">
    <text evidence="8">The sequence shown here is derived from an EMBL/GenBank/DDBJ whole genome shotgun (WGS) entry which is preliminary data.</text>
</comment>
<accession>A0A0W0VCS6</accession>
<keyword evidence="5 7" id="KW-1133">Transmembrane helix</keyword>
<dbReference type="InterPro" id="IPR036259">
    <property type="entry name" value="MFS_trans_sf"/>
</dbReference>
<evidence type="ECO:0000313" key="8">
    <source>
        <dbReference type="EMBL" id="KTD17918.1"/>
    </source>
</evidence>
<dbReference type="InterPro" id="IPR011701">
    <property type="entry name" value="MFS"/>
</dbReference>
<feature type="transmembrane region" description="Helical" evidence="7">
    <location>
        <begin position="58"/>
        <end position="75"/>
    </location>
</feature>
<feature type="transmembrane region" description="Helical" evidence="7">
    <location>
        <begin position="173"/>
        <end position="193"/>
    </location>
</feature>
<dbReference type="Gene3D" id="1.20.1250.20">
    <property type="entry name" value="MFS general substrate transporter like domains"/>
    <property type="match status" value="2"/>
</dbReference>
<feature type="transmembrane region" description="Helical" evidence="7">
    <location>
        <begin position="251"/>
        <end position="272"/>
    </location>
</feature>
<feature type="transmembrane region" description="Helical" evidence="7">
    <location>
        <begin position="214"/>
        <end position="239"/>
    </location>
</feature>
<gene>
    <name evidence="8" type="ORF">Ljor_2224</name>
</gene>
<keyword evidence="2" id="KW-0813">Transport</keyword>
<evidence type="ECO:0000256" key="3">
    <source>
        <dbReference type="ARBA" id="ARBA00022475"/>
    </source>
</evidence>
<feature type="transmembrane region" description="Helical" evidence="7">
    <location>
        <begin position="106"/>
        <end position="127"/>
    </location>
</feature>
<feature type="transmembrane region" description="Helical" evidence="7">
    <location>
        <begin position="148"/>
        <end position="167"/>
    </location>
</feature>
<evidence type="ECO:0000256" key="4">
    <source>
        <dbReference type="ARBA" id="ARBA00022692"/>
    </source>
</evidence>
<evidence type="ECO:0000313" key="9">
    <source>
        <dbReference type="Proteomes" id="UP000055035"/>
    </source>
</evidence>
<evidence type="ECO:0000256" key="1">
    <source>
        <dbReference type="ARBA" id="ARBA00004651"/>
    </source>
</evidence>
<dbReference type="OrthoDB" id="5633805at2"/>
<dbReference type="SUPFAM" id="SSF103473">
    <property type="entry name" value="MFS general substrate transporter"/>
    <property type="match status" value="2"/>
</dbReference>
<dbReference type="AlphaFoldDB" id="A0A0W0VCS6"/>
<feature type="transmembrane region" description="Helical" evidence="7">
    <location>
        <begin position="311"/>
        <end position="331"/>
    </location>
</feature>
<dbReference type="PANTHER" id="PTHR23517">
    <property type="entry name" value="RESISTANCE PROTEIN MDTM, PUTATIVE-RELATED-RELATED"/>
    <property type="match status" value="1"/>
</dbReference>
<comment type="subcellular location">
    <subcellularLocation>
        <location evidence="1">Cell membrane</location>
        <topology evidence="1">Multi-pass membrane protein</topology>
    </subcellularLocation>
</comment>